<name>A0A832YRA6_9EURY</name>
<dbReference type="InterPro" id="IPR058240">
    <property type="entry name" value="rSAM_sf"/>
</dbReference>
<dbReference type="InterPro" id="IPR023404">
    <property type="entry name" value="rSAM_horseshoe"/>
</dbReference>
<protein>
    <submittedName>
        <fullName evidence="8">TIGR01212 family radical SAM protein</fullName>
    </submittedName>
</protein>
<dbReference type="InterPro" id="IPR007197">
    <property type="entry name" value="rSAM"/>
</dbReference>
<dbReference type="GO" id="GO:0051539">
    <property type="term" value="F:4 iron, 4 sulfur cluster binding"/>
    <property type="evidence" value="ECO:0007669"/>
    <property type="project" value="UniProtKB-KW"/>
</dbReference>
<keyword evidence="3" id="KW-0949">S-adenosyl-L-methionine</keyword>
<comment type="caution">
    <text evidence="8">The sequence shown here is derived from an EMBL/GenBank/DDBJ whole genome shotgun (WGS) entry which is preliminary data.</text>
</comment>
<evidence type="ECO:0000313" key="8">
    <source>
        <dbReference type="EMBL" id="HIP16681.1"/>
    </source>
</evidence>
<dbReference type="SFLD" id="SFLDG01086">
    <property type="entry name" value="elongater_protein-like"/>
    <property type="match status" value="1"/>
</dbReference>
<evidence type="ECO:0000256" key="2">
    <source>
        <dbReference type="ARBA" id="ARBA00022485"/>
    </source>
</evidence>
<dbReference type="PANTHER" id="PTHR11135:SF1">
    <property type="entry name" value="PROTEIN YHCC"/>
    <property type="match status" value="1"/>
</dbReference>
<dbReference type="InterPro" id="IPR032432">
    <property type="entry name" value="Radical_SAM_C"/>
</dbReference>
<keyword evidence="2" id="KW-0004">4Fe-4S</keyword>
<evidence type="ECO:0000256" key="4">
    <source>
        <dbReference type="ARBA" id="ARBA00022723"/>
    </source>
</evidence>
<dbReference type="InterPro" id="IPR006638">
    <property type="entry name" value="Elp3/MiaA/NifB-like_rSAM"/>
</dbReference>
<comment type="cofactor">
    <cofactor evidence="1">
        <name>[4Fe-4S] cluster</name>
        <dbReference type="ChEBI" id="CHEBI:49883"/>
    </cofactor>
</comment>
<gene>
    <name evidence="8" type="ORF">EYG76_00030</name>
</gene>
<evidence type="ECO:0000256" key="5">
    <source>
        <dbReference type="ARBA" id="ARBA00023004"/>
    </source>
</evidence>
<evidence type="ECO:0000256" key="3">
    <source>
        <dbReference type="ARBA" id="ARBA00022691"/>
    </source>
</evidence>
<keyword evidence="6" id="KW-0411">Iron-sulfur</keyword>
<dbReference type="InterPro" id="IPR005911">
    <property type="entry name" value="YhcC-like"/>
</dbReference>
<keyword evidence="4" id="KW-0479">Metal-binding</keyword>
<proteinExistence type="predicted"/>
<feature type="domain" description="Radical SAM core" evidence="7">
    <location>
        <begin position="34"/>
        <end position="291"/>
    </location>
</feature>
<dbReference type="Gene3D" id="3.80.30.20">
    <property type="entry name" value="tm_1862 like domain"/>
    <property type="match status" value="1"/>
</dbReference>
<dbReference type="AlphaFoldDB" id="A0A832YRA6"/>
<sequence length="326" mass="38326">MYKCINNRISKEIINSIYKDGFLIAQYGIYLKRTKPYKVFKIPVDAGFSCPNKDGTLDREGCIFCPKMGRPIRSDKYCNSLYSLEYQIEKQIEHYKKKGIDKFNIYFYPGTNTHGKPEELKKLWDLALSYPDVIGLSIGTRPDSFNRDIFDILENYINKGYEIWIDLGIQSMNQKTLDFLNRKHTVSHTVNTIKECKKRGILVCGHVILGLPNETWEDMIKTAEVLSKLEIDALKIYPLVVIKNTKLEEIYWKGEYKTLDRKQYIKLVCDFLEHTSPYVLIQRLSKDKIPEDIKVSPEWKLSRLPILNEISKEFRRKKTFQGIYYI</sequence>
<dbReference type="GO" id="GO:0003824">
    <property type="term" value="F:catalytic activity"/>
    <property type="evidence" value="ECO:0007669"/>
    <property type="project" value="InterPro"/>
</dbReference>
<dbReference type="PANTHER" id="PTHR11135">
    <property type="entry name" value="HISTONE ACETYLTRANSFERASE-RELATED"/>
    <property type="match status" value="1"/>
</dbReference>
<evidence type="ECO:0000259" key="7">
    <source>
        <dbReference type="PROSITE" id="PS51918"/>
    </source>
</evidence>
<organism evidence="8 9">
    <name type="scientific">Methanothermococcus okinawensis</name>
    <dbReference type="NCBI Taxonomy" id="155863"/>
    <lineage>
        <taxon>Archaea</taxon>
        <taxon>Methanobacteriati</taxon>
        <taxon>Methanobacteriota</taxon>
        <taxon>Methanomada group</taxon>
        <taxon>Methanococci</taxon>
        <taxon>Methanococcales</taxon>
        <taxon>Methanococcaceae</taxon>
        <taxon>Methanothermococcus</taxon>
    </lineage>
</organism>
<dbReference type="SMART" id="SM00729">
    <property type="entry name" value="Elp3"/>
    <property type="match status" value="1"/>
</dbReference>
<dbReference type="SFLD" id="SFLDG01091">
    <property type="entry name" value="uncharacterized_CHP01210-like"/>
    <property type="match status" value="1"/>
</dbReference>
<dbReference type="Pfam" id="PF16199">
    <property type="entry name" value="Radical_SAM_C"/>
    <property type="match status" value="1"/>
</dbReference>
<evidence type="ECO:0000256" key="6">
    <source>
        <dbReference type="ARBA" id="ARBA00023014"/>
    </source>
</evidence>
<evidence type="ECO:0000313" key="9">
    <source>
        <dbReference type="Proteomes" id="UP000605144"/>
    </source>
</evidence>
<dbReference type="PROSITE" id="PS51918">
    <property type="entry name" value="RADICAL_SAM"/>
    <property type="match status" value="1"/>
</dbReference>
<dbReference type="InterPro" id="IPR039661">
    <property type="entry name" value="ELP3"/>
</dbReference>
<dbReference type="GO" id="GO:0046872">
    <property type="term" value="F:metal ion binding"/>
    <property type="evidence" value="ECO:0007669"/>
    <property type="project" value="UniProtKB-KW"/>
</dbReference>
<dbReference type="SUPFAM" id="SSF102114">
    <property type="entry name" value="Radical SAM enzymes"/>
    <property type="match status" value="1"/>
</dbReference>
<dbReference type="Proteomes" id="UP000605144">
    <property type="component" value="Unassembled WGS sequence"/>
</dbReference>
<accession>A0A832YRA6</accession>
<dbReference type="Pfam" id="PF04055">
    <property type="entry name" value="Radical_SAM"/>
    <property type="match status" value="1"/>
</dbReference>
<dbReference type="CDD" id="cd01335">
    <property type="entry name" value="Radical_SAM"/>
    <property type="match status" value="1"/>
</dbReference>
<reference evidence="8" key="1">
    <citation type="journal article" date="2020" name="ISME J.">
        <title>Gammaproteobacteria mediating utilization of methyl-, sulfur- and petroleum organic compounds in deep ocean hydrothermal plumes.</title>
        <authorList>
            <person name="Zhou Z."/>
            <person name="Liu Y."/>
            <person name="Pan J."/>
            <person name="Cron B.R."/>
            <person name="Toner B.M."/>
            <person name="Anantharaman K."/>
            <person name="Breier J.A."/>
            <person name="Dick G.J."/>
            <person name="Li M."/>
        </authorList>
    </citation>
    <scope>NUCLEOTIDE SEQUENCE</scope>
    <source>
        <strain evidence="8">SZUA-1385</strain>
    </source>
</reference>
<evidence type="ECO:0000256" key="1">
    <source>
        <dbReference type="ARBA" id="ARBA00001966"/>
    </source>
</evidence>
<keyword evidence="5" id="KW-0408">Iron</keyword>
<dbReference type="NCBIfam" id="TIGR01212">
    <property type="entry name" value="TIGR01212 family radical SAM protein"/>
    <property type="match status" value="1"/>
</dbReference>
<dbReference type="SFLD" id="SFLDS00029">
    <property type="entry name" value="Radical_SAM"/>
    <property type="match status" value="1"/>
</dbReference>
<dbReference type="EMBL" id="DQSV01000002">
    <property type="protein sequence ID" value="HIP16681.1"/>
    <property type="molecule type" value="Genomic_DNA"/>
</dbReference>